<keyword evidence="11" id="KW-0902">Two-component regulatory system</keyword>
<evidence type="ECO:0000256" key="1">
    <source>
        <dbReference type="ARBA" id="ARBA00000085"/>
    </source>
</evidence>
<accession>A0A9J6PBZ0</accession>
<dbReference type="SMART" id="SM00387">
    <property type="entry name" value="HATPase_c"/>
    <property type="match status" value="1"/>
</dbReference>
<keyword evidence="17" id="KW-1185">Reference proteome</keyword>
<dbReference type="GO" id="GO:0005886">
    <property type="term" value="C:plasma membrane"/>
    <property type="evidence" value="ECO:0007669"/>
    <property type="project" value="TreeGrafter"/>
</dbReference>
<evidence type="ECO:0000313" key="16">
    <source>
        <dbReference type="EMBL" id="MCP1335115.1"/>
    </source>
</evidence>
<evidence type="ECO:0000259" key="15">
    <source>
        <dbReference type="PROSITE" id="PS50885"/>
    </source>
</evidence>
<dbReference type="InterPro" id="IPR005467">
    <property type="entry name" value="His_kinase_dom"/>
</dbReference>
<dbReference type="InterPro" id="IPR036097">
    <property type="entry name" value="HisK_dim/P_sf"/>
</dbReference>
<evidence type="ECO:0000256" key="11">
    <source>
        <dbReference type="ARBA" id="ARBA00023012"/>
    </source>
</evidence>
<keyword evidence="6 13" id="KW-0812">Transmembrane</keyword>
<dbReference type="Proteomes" id="UP001055804">
    <property type="component" value="Unassembled WGS sequence"/>
</dbReference>
<evidence type="ECO:0000256" key="9">
    <source>
        <dbReference type="ARBA" id="ARBA00022840"/>
    </source>
</evidence>
<organism evidence="16 17">
    <name type="scientific">Futiania mangrovi</name>
    <dbReference type="NCBI Taxonomy" id="2959716"/>
    <lineage>
        <taxon>Bacteria</taxon>
        <taxon>Pseudomonadati</taxon>
        <taxon>Pseudomonadota</taxon>
        <taxon>Alphaproteobacteria</taxon>
        <taxon>Futianiales</taxon>
        <taxon>Futianiaceae</taxon>
        <taxon>Futiania</taxon>
    </lineage>
</organism>
<dbReference type="Gene3D" id="1.10.287.130">
    <property type="match status" value="1"/>
</dbReference>
<protein>
    <recommendedName>
        <fullName evidence="3">histidine kinase</fullName>
        <ecNumber evidence="3">2.7.13.3</ecNumber>
    </recommendedName>
</protein>
<feature type="transmembrane region" description="Helical" evidence="13">
    <location>
        <begin position="151"/>
        <end position="173"/>
    </location>
</feature>
<dbReference type="Gene3D" id="3.30.565.10">
    <property type="entry name" value="Histidine kinase-like ATPase, C-terminal domain"/>
    <property type="match status" value="1"/>
</dbReference>
<name>A0A9J6PBZ0_9PROT</name>
<keyword evidence="4" id="KW-0597">Phosphoprotein</keyword>
<dbReference type="EMBL" id="JAMZFT010000001">
    <property type="protein sequence ID" value="MCP1335115.1"/>
    <property type="molecule type" value="Genomic_DNA"/>
</dbReference>
<evidence type="ECO:0000256" key="8">
    <source>
        <dbReference type="ARBA" id="ARBA00022777"/>
    </source>
</evidence>
<dbReference type="InterPro" id="IPR003661">
    <property type="entry name" value="HisK_dim/P_dom"/>
</dbReference>
<dbReference type="InterPro" id="IPR003594">
    <property type="entry name" value="HATPase_dom"/>
</dbReference>
<proteinExistence type="predicted"/>
<evidence type="ECO:0000256" key="5">
    <source>
        <dbReference type="ARBA" id="ARBA00022679"/>
    </source>
</evidence>
<dbReference type="InterPro" id="IPR003660">
    <property type="entry name" value="HAMP_dom"/>
</dbReference>
<evidence type="ECO:0000256" key="12">
    <source>
        <dbReference type="SAM" id="MobiDB-lite"/>
    </source>
</evidence>
<feature type="domain" description="Histidine kinase" evidence="14">
    <location>
        <begin position="234"/>
        <end position="445"/>
    </location>
</feature>
<reference evidence="16" key="1">
    <citation type="submission" date="2022-06" db="EMBL/GenBank/DDBJ databases">
        <title>Isolation and Genomics of Futiania mangrovii gen. nov., sp. nov., a Rare and Metabolically-versatile member in the Class Alphaproteobacteria.</title>
        <authorList>
            <person name="Liu L."/>
            <person name="Huang W.-C."/>
            <person name="Pan J."/>
            <person name="Li J."/>
            <person name="Huang Y."/>
            <person name="Du H."/>
            <person name="Liu Y."/>
            <person name="Li M."/>
        </authorList>
    </citation>
    <scope>NUCLEOTIDE SEQUENCE</scope>
    <source>
        <strain evidence="16">FT118</strain>
    </source>
</reference>
<evidence type="ECO:0000313" key="17">
    <source>
        <dbReference type="Proteomes" id="UP001055804"/>
    </source>
</evidence>
<dbReference type="GO" id="GO:0000155">
    <property type="term" value="F:phosphorelay sensor kinase activity"/>
    <property type="evidence" value="ECO:0007669"/>
    <property type="project" value="InterPro"/>
</dbReference>
<feature type="transmembrane region" description="Helical" evidence="13">
    <location>
        <begin position="12"/>
        <end position="34"/>
    </location>
</feature>
<sequence length="450" mass="48437">MRAPNSLQGRLGLALALAVTAMWLVATVGSGLIVRHELDEAFDSALQEAAQRLLPLTVADVMEREPGAQAARVDSLHAHREYITYIVRDRDGRLLLQSHDADPAHFPEKPAVWFRTTPTHRIYGEAAVSGTIILEVAEPLQHRREAALESALGLLAPLPFVMTLSLIGVWLLVRRSMRPVHTLRGEIELRGNGNLQPVSARKLPTEIAPIADAVNRLMDRLRRAIESERSFTANSAHELRTPIAATLAQTQRLVAEAPEGPVRERARSIEASLRRIARLAEKLMDLARAEGGGLTAEEPQDLVPVLRHVLEEMRRSPGAGDRIRGPAPSGRPLVSRLDADAFAVLVRNLVENALHHGPAGGPVEVFLPEDGVLSIVNGGPPVPPDTRAGLKARFVRGATDAEGSGLGLAIADTIAQAGGGALRLLSPASGRPDGFEARLTLPVEGQSPRR</sequence>
<dbReference type="InterPro" id="IPR036890">
    <property type="entry name" value="HATPase_C_sf"/>
</dbReference>
<dbReference type="PROSITE" id="PS50885">
    <property type="entry name" value="HAMP"/>
    <property type="match status" value="1"/>
</dbReference>
<dbReference type="CDD" id="cd00082">
    <property type="entry name" value="HisKA"/>
    <property type="match status" value="1"/>
</dbReference>
<evidence type="ECO:0000256" key="13">
    <source>
        <dbReference type="SAM" id="Phobius"/>
    </source>
</evidence>
<dbReference type="RefSeq" id="WP_269331070.1">
    <property type="nucleotide sequence ID" value="NZ_JAMZFT010000001.1"/>
</dbReference>
<keyword evidence="9 16" id="KW-0067">ATP-binding</keyword>
<dbReference type="Pfam" id="PF02518">
    <property type="entry name" value="HATPase_c"/>
    <property type="match status" value="1"/>
</dbReference>
<keyword evidence="7" id="KW-0547">Nucleotide-binding</keyword>
<evidence type="ECO:0000256" key="10">
    <source>
        <dbReference type="ARBA" id="ARBA00022989"/>
    </source>
</evidence>
<dbReference type="EC" id="2.7.13.3" evidence="3"/>
<keyword evidence="13" id="KW-0472">Membrane</keyword>
<dbReference type="SMART" id="SM00388">
    <property type="entry name" value="HisKA"/>
    <property type="match status" value="1"/>
</dbReference>
<dbReference type="SUPFAM" id="SSF47384">
    <property type="entry name" value="Homodimeric domain of signal transducing histidine kinase"/>
    <property type="match status" value="1"/>
</dbReference>
<keyword evidence="8" id="KW-0418">Kinase</keyword>
<dbReference type="AlphaFoldDB" id="A0A9J6PBZ0"/>
<dbReference type="PROSITE" id="PS50109">
    <property type="entry name" value="HIS_KIN"/>
    <property type="match status" value="1"/>
</dbReference>
<keyword evidence="5" id="KW-0808">Transferase</keyword>
<dbReference type="Gene3D" id="1.20.5.1040">
    <property type="entry name" value="Sensor protein qsec"/>
    <property type="match status" value="1"/>
</dbReference>
<evidence type="ECO:0000256" key="7">
    <source>
        <dbReference type="ARBA" id="ARBA00022741"/>
    </source>
</evidence>
<dbReference type="InterPro" id="IPR050428">
    <property type="entry name" value="TCS_sensor_his_kinase"/>
</dbReference>
<evidence type="ECO:0000256" key="3">
    <source>
        <dbReference type="ARBA" id="ARBA00012438"/>
    </source>
</evidence>
<comment type="caution">
    <text evidence="16">The sequence shown here is derived from an EMBL/GenBank/DDBJ whole genome shotgun (WGS) entry which is preliminary data.</text>
</comment>
<keyword evidence="10 13" id="KW-1133">Transmembrane helix</keyword>
<dbReference type="PANTHER" id="PTHR45436">
    <property type="entry name" value="SENSOR HISTIDINE KINASE YKOH"/>
    <property type="match status" value="1"/>
</dbReference>
<dbReference type="PANTHER" id="PTHR45436:SF14">
    <property type="entry name" value="SENSOR PROTEIN QSEC"/>
    <property type="match status" value="1"/>
</dbReference>
<comment type="catalytic activity">
    <reaction evidence="1">
        <text>ATP + protein L-histidine = ADP + protein N-phospho-L-histidine.</text>
        <dbReference type="EC" id="2.7.13.3"/>
    </reaction>
</comment>
<feature type="domain" description="HAMP" evidence="15">
    <location>
        <begin position="174"/>
        <end position="226"/>
    </location>
</feature>
<evidence type="ECO:0000259" key="14">
    <source>
        <dbReference type="PROSITE" id="PS50109"/>
    </source>
</evidence>
<evidence type="ECO:0000256" key="4">
    <source>
        <dbReference type="ARBA" id="ARBA00022553"/>
    </source>
</evidence>
<feature type="region of interest" description="Disordered" evidence="12">
    <location>
        <begin position="430"/>
        <end position="450"/>
    </location>
</feature>
<comment type="subcellular location">
    <subcellularLocation>
        <location evidence="2">Membrane</location>
        <topology evidence="2">Multi-pass membrane protein</topology>
    </subcellularLocation>
</comment>
<dbReference type="GO" id="GO:0005524">
    <property type="term" value="F:ATP binding"/>
    <property type="evidence" value="ECO:0007669"/>
    <property type="project" value="UniProtKB-KW"/>
</dbReference>
<dbReference type="Pfam" id="PF00512">
    <property type="entry name" value="HisKA"/>
    <property type="match status" value="1"/>
</dbReference>
<dbReference type="SUPFAM" id="SSF55874">
    <property type="entry name" value="ATPase domain of HSP90 chaperone/DNA topoisomerase II/histidine kinase"/>
    <property type="match status" value="1"/>
</dbReference>
<gene>
    <name evidence="16" type="ORF">NJQ99_01690</name>
</gene>
<evidence type="ECO:0000256" key="6">
    <source>
        <dbReference type="ARBA" id="ARBA00022692"/>
    </source>
</evidence>
<evidence type="ECO:0000256" key="2">
    <source>
        <dbReference type="ARBA" id="ARBA00004141"/>
    </source>
</evidence>